<evidence type="ECO:0000256" key="1">
    <source>
        <dbReference type="SAM" id="Phobius"/>
    </source>
</evidence>
<dbReference type="OrthoDB" id="10325941at2759"/>
<keyword evidence="1" id="KW-0812">Transmembrane</keyword>
<feature type="transmembrane region" description="Helical" evidence="1">
    <location>
        <begin position="31"/>
        <end position="51"/>
    </location>
</feature>
<proteinExistence type="predicted"/>
<sequence length="249" mass="26832">MTIQIDIPADLTANNIAAIFYMLNTILHSNIFNSFLHGIYTGVITITLWNIFTSKAQSNSRIIFTIIILLYLLSLVEFAIGWSTLYSGFIDHDIYFGSVYQELSSNSALAILGIGITSGIGTILSDSTLITKANHNSDLALLDGLGTVLENNAFSYSIVVPYSDCVAAITRGIAPTLIFERIAAGRAHPDNAWEESDNIEGSVISSLHFGSLSNDQSQSDSEGDVITSVTADSDLEAQLNEEGVSAVHF</sequence>
<dbReference type="Proteomes" id="UP000217790">
    <property type="component" value="Unassembled WGS sequence"/>
</dbReference>
<evidence type="ECO:0000313" key="2">
    <source>
        <dbReference type="EMBL" id="PBL01875.1"/>
    </source>
</evidence>
<reference evidence="3" key="1">
    <citation type="journal article" date="2017" name="Nat. Ecol. Evol.">
        <title>Genome expansion and lineage-specific genetic innovations in the forest pathogenic fungi Armillaria.</title>
        <authorList>
            <person name="Sipos G."/>
            <person name="Prasanna A.N."/>
            <person name="Walter M.C."/>
            <person name="O'Connor E."/>
            <person name="Balint B."/>
            <person name="Krizsan K."/>
            <person name="Kiss B."/>
            <person name="Hess J."/>
            <person name="Varga T."/>
            <person name="Slot J."/>
            <person name="Riley R."/>
            <person name="Boka B."/>
            <person name="Rigling D."/>
            <person name="Barry K."/>
            <person name="Lee J."/>
            <person name="Mihaltcheva S."/>
            <person name="LaButti K."/>
            <person name="Lipzen A."/>
            <person name="Waldron R."/>
            <person name="Moloney N.M."/>
            <person name="Sperisen C."/>
            <person name="Kredics L."/>
            <person name="Vagvoelgyi C."/>
            <person name="Patrignani A."/>
            <person name="Fitzpatrick D."/>
            <person name="Nagy I."/>
            <person name="Doyle S."/>
            <person name="Anderson J.B."/>
            <person name="Grigoriev I.V."/>
            <person name="Gueldener U."/>
            <person name="Muensterkoetter M."/>
            <person name="Nagy L.G."/>
        </authorList>
    </citation>
    <scope>NUCLEOTIDE SEQUENCE [LARGE SCALE GENOMIC DNA]</scope>
    <source>
        <strain evidence="3">Ar21-2</strain>
    </source>
</reference>
<protein>
    <submittedName>
        <fullName evidence="2">Uncharacterized protein</fullName>
    </submittedName>
</protein>
<feature type="transmembrane region" description="Helical" evidence="1">
    <location>
        <begin position="63"/>
        <end position="85"/>
    </location>
</feature>
<dbReference type="AlphaFoldDB" id="A0A2H3E6V5"/>
<gene>
    <name evidence="2" type="ORF">ARMGADRAFT_1023267</name>
</gene>
<organism evidence="2 3">
    <name type="scientific">Armillaria gallica</name>
    <name type="common">Bulbous honey fungus</name>
    <name type="synonym">Armillaria bulbosa</name>
    <dbReference type="NCBI Taxonomy" id="47427"/>
    <lineage>
        <taxon>Eukaryota</taxon>
        <taxon>Fungi</taxon>
        <taxon>Dikarya</taxon>
        <taxon>Basidiomycota</taxon>
        <taxon>Agaricomycotina</taxon>
        <taxon>Agaricomycetes</taxon>
        <taxon>Agaricomycetidae</taxon>
        <taxon>Agaricales</taxon>
        <taxon>Marasmiineae</taxon>
        <taxon>Physalacriaceae</taxon>
        <taxon>Armillaria</taxon>
    </lineage>
</organism>
<keyword evidence="1" id="KW-0472">Membrane</keyword>
<name>A0A2H3E6V5_ARMGA</name>
<accession>A0A2H3E6V5</accession>
<evidence type="ECO:0000313" key="3">
    <source>
        <dbReference type="Proteomes" id="UP000217790"/>
    </source>
</evidence>
<dbReference type="EMBL" id="KZ293645">
    <property type="protein sequence ID" value="PBL01875.1"/>
    <property type="molecule type" value="Genomic_DNA"/>
</dbReference>
<keyword evidence="3" id="KW-1185">Reference proteome</keyword>
<feature type="transmembrane region" description="Helical" evidence="1">
    <location>
        <begin position="105"/>
        <end position="124"/>
    </location>
</feature>
<keyword evidence="1" id="KW-1133">Transmembrane helix</keyword>
<dbReference type="InParanoid" id="A0A2H3E6V5"/>